<proteinExistence type="predicted"/>
<dbReference type="SUPFAM" id="SSF53756">
    <property type="entry name" value="UDP-Glycosyltransferase/glycogen phosphorylase"/>
    <property type="match status" value="1"/>
</dbReference>
<feature type="domain" description="Glycosyltransferase subfamily 4-like N-terminal" evidence="1">
    <location>
        <begin position="19"/>
        <end position="199"/>
    </location>
</feature>
<sequence>MNRKAILYHHRTQGKGVEGVHIRGMTDGFGALGYAVDMVSPPGVSPYADERQDDSPEAGPARPPAGAIMRRIADHFPQVLFELLEIGYNLYSFAILYNRLKSRKYTFIYERYSLFGFSCAILAKWFRVPLVLEVNDATLIERSRPLVLKRLARSLERFIFRRSDIIVTITGYFRKLILNADGITPEQVMVLPNAVDPERFRLKEKALRRADIGIKNQYVMGVVGAFVPWHGLDFLIEATHDLLPRLDIHILLVGDGPVRDQIEALAARYHVSEYVTMTGFLSPDRVPYYIDLMDIGLMPGSNRHCSPVKLFEYMAMGRPSVVPRYEPIEEIVDEGEDAIIFPPGDRAAFRAAVSRLIQDDARRRQMGDNARRKVLTHHVWNRNASRLNDEIVKHIG</sequence>
<dbReference type="Pfam" id="PF13439">
    <property type="entry name" value="Glyco_transf_4"/>
    <property type="match status" value="1"/>
</dbReference>
<dbReference type="AlphaFoldDB" id="A0A401FQK6"/>
<dbReference type="EMBL" id="BEXT01000001">
    <property type="protein sequence ID" value="GBC59247.1"/>
    <property type="molecule type" value="Genomic_DNA"/>
</dbReference>
<evidence type="ECO:0000313" key="2">
    <source>
        <dbReference type="EMBL" id="GBC59247.1"/>
    </source>
</evidence>
<accession>A0A401FQK6</accession>
<reference evidence="3" key="1">
    <citation type="submission" date="2017-11" db="EMBL/GenBank/DDBJ databases">
        <authorList>
            <person name="Watanabe M."/>
            <person name="Kojima H."/>
        </authorList>
    </citation>
    <scope>NUCLEOTIDE SEQUENCE [LARGE SCALE GENOMIC DNA]</scope>
    <source>
        <strain evidence="3">Tokyo 01</strain>
    </source>
</reference>
<dbReference type="Proteomes" id="UP000288096">
    <property type="component" value="Unassembled WGS sequence"/>
</dbReference>
<gene>
    <name evidence="2" type="ORF">DENIS_0183</name>
</gene>
<dbReference type="CDD" id="cd03794">
    <property type="entry name" value="GT4_WbuB-like"/>
    <property type="match status" value="1"/>
</dbReference>
<evidence type="ECO:0000313" key="3">
    <source>
        <dbReference type="Proteomes" id="UP000288096"/>
    </source>
</evidence>
<dbReference type="Pfam" id="PF13692">
    <property type="entry name" value="Glyco_trans_1_4"/>
    <property type="match status" value="1"/>
</dbReference>
<keyword evidence="3" id="KW-1185">Reference proteome</keyword>
<evidence type="ECO:0000259" key="1">
    <source>
        <dbReference type="Pfam" id="PF13439"/>
    </source>
</evidence>
<organism evidence="2 3">
    <name type="scientific">Desulfonema ishimotonii</name>
    <dbReference type="NCBI Taxonomy" id="45657"/>
    <lineage>
        <taxon>Bacteria</taxon>
        <taxon>Pseudomonadati</taxon>
        <taxon>Thermodesulfobacteriota</taxon>
        <taxon>Desulfobacteria</taxon>
        <taxon>Desulfobacterales</taxon>
        <taxon>Desulfococcaceae</taxon>
        <taxon>Desulfonema</taxon>
    </lineage>
</organism>
<dbReference type="InterPro" id="IPR028098">
    <property type="entry name" value="Glyco_trans_4-like_N"/>
</dbReference>
<comment type="caution">
    <text evidence="2">The sequence shown here is derived from an EMBL/GenBank/DDBJ whole genome shotgun (WGS) entry which is preliminary data.</text>
</comment>
<dbReference type="PANTHER" id="PTHR45947">
    <property type="entry name" value="SULFOQUINOVOSYL TRANSFERASE SQD2"/>
    <property type="match status" value="1"/>
</dbReference>
<dbReference type="InterPro" id="IPR050194">
    <property type="entry name" value="Glycosyltransferase_grp1"/>
</dbReference>
<protein>
    <submittedName>
        <fullName evidence="2">Glycosyltransferase WbuB</fullName>
    </submittedName>
</protein>
<keyword evidence="2" id="KW-0808">Transferase</keyword>
<dbReference type="Gene3D" id="3.40.50.2000">
    <property type="entry name" value="Glycogen Phosphorylase B"/>
    <property type="match status" value="2"/>
</dbReference>
<dbReference type="GO" id="GO:0016757">
    <property type="term" value="F:glycosyltransferase activity"/>
    <property type="evidence" value="ECO:0007669"/>
    <property type="project" value="UniProtKB-ARBA"/>
</dbReference>
<dbReference type="PANTHER" id="PTHR45947:SF3">
    <property type="entry name" value="SULFOQUINOVOSYL TRANSFERASE SQD2"/>
    <property type="match status" value="1"/>
</dbReference>
<reference evidence="3" key="2">
    <citation type="submission" date="2019-01" db="EMBL/GenBank/DDBJ databases">
        <title>Genome sequence of Desulfonema ishimotonii strain Tokyo 01.</title>
        <authorList>
            <person name="Fukui M."/>
        </authorList>
    </citation>
    <scope>NUCLEOTIDE SEQUENCE [LARGE SCALE GENOMIC DNA]</scope>
    <source>
        <strain evidence="3">Tokyo 01</strain>
    </source>
</reference>
<dbReference type="RefSeq" id="WP_166404753.1">
    <property type="nucleotide sequence ID" value="NZ_BEXT01000001.1"/>
</dbReference>
<name>A0A401FQK6_9BACT</name>